<evidence type="ECO:0000256" key="1">
    <source>
        <dbReference type="SAM" id="MobiDB-lite"/>
    </source>
</evidence>
<keyword evidence="3" id="KW-1185">Reference proteome</keyword>
<feature type="region of interest" description="Disordered" evidence="1">
    <location>
        <begin position="68"/>
        <end position="115"/>
    </location>
</feature>
<sequence>MVDGKEKVIMWLQKSPASPKLEGALSSSSSNTFKCINMILLKNTCKYAKSTNIASYQDISKPDVKVQKGEDKDINQIHQQVLKPPPPPPPPRVLKTPPLQSTSSYSMIMTRNKVP</sequence>
<dbReference type="EMBL" id="JAGFBR010000007">
    <property type="protein sequence ID" value="KAH0464571.1"/>
    <property type="molecule type" value="Genomic_DNA"/>
</dbReference>
<feature type="compositionally biased region" description="Pro residues" evidence="1">
    <location>
        <begin position="83"/>
        <end position="92"/>
    </location>
</feature>
<feature type="compositionally biased region" description="Polar residues" evidence="1">
    <location>
        <begin position="98"/>
        <end position="109"/>
    </location>
</feature>
<accession>A0AAV7H7L2</accession>
<name>A0AAV7H7L2_DENCH</name>
<gene>
    <name evidence="2" type="ORF">IEQ34_007357</name>
</gene>
<comment type="caution">
    <text evidence="2">The sequence shown here is derived from an EMBL/GenBank/DDBJ whole genome shotgun (WGS) entry which is preliminary data.</text>
</comment>
<evidence type="ECO:0000313" key="2">
    <source>
        <dbReference type="EMBL" id="KAH0464571.1"/>
    </source>
</evidence>
<evidence type="ECO:0000313" key="3">
    <source>
        <dbReference type="Proteomes" id="UP000775213"/>
    </source>
</evidence>
<reference evidence="2 3" key="1">
    <citation type="journal article" date="2021" name="Hortic Res">
        <title>Chromosome-scale assembly of the Dendrobium chrysotoxum genome enhances the understanding of orchid evolution.</title>
        <authorList>
            <person name="Zhang Y."/>
            <person name="Zhang G.Q."/>
            <person name="Zhang D."/>
            <person name="Liu X.D."/>
            <person name="Xu X.Y."/>
            <person name="Sun W.H."/>
            <person name="Yu X."/>
            <person name="Zhu X."/>
            <person name="Wang Z.W."/>
            <person name="Zhao X."/>
            <person name="Zhong W.Y."/>
            <person name="Chen H."/>
            <person name="Yin W.L."/>
            <person name="Huang T."/>
            <person name="Niu S.C."/>
            <person name="Liu Z.J."/>
        </authorList>
    </citation>
    <scope>NUCLEOTIDE SEQUENCE [LARGE SCALE GENOMIC DNA]</scope>
    <source>
        <strain evidence="2">Lindl</strain>
    </source>
</reference>
<organism evidence="2 3">
    <name type="scientific">Dendrobium chrysotoxum</name>
    <name type="common">Orchid</name>
    <dbReference type="NCBI Taxonomy" id="161865"/>
    <lineage>
        <taxon>Eukaryota</taxon>
        <taxon>Viridiplantae</taxon>
        <taxon>Streptophyta</taxon>
        <taxon>Embryophyta</taxon>
        <taxon>Tracheophyta</taxon>
        <taxon>Spermatophyta</taxon>
        <taxon>Magnoliopsida</taxon>
        <taxon>Liliopsida</taxon>
        <taxon>Asparagales</taxon>
        <taxon>Orchidaceae</taxon>
        <taxon>Epidendroideae</taxon>
        <taxon>Malaxideae</taxon>
        <taxon>Dendrobiinae</taxon>
        <taxon>Dendrobium</taxon>
    </lineage>
</organism>
<dbReference type="AlphaFoldDB" id="A0AAV7H7L2"/>
<dbReference type="Proteomes" id="UP000775213">
    <property type="component" value="Unassembled WGS sequence"/>
</dbReference>
<proteinExistence type="predicted"/>
<protein>
    <submittedName>
        <fullName evidence="2">Uncharacterized protein</fullName>
    </submittedName>
</protein>